<name>A0ABQ4QDJ9_9HYPH</name>
<dbReference type="Gene3D" id="3.30.450.20">
    <property type="entry name" value="PAS domain"/>
    <property type="match status" value="1"/>
</dbReference>
<evidence type="ECO:0000256" key="1">
    <source>
        <dbReference type="ARBA" id="ARBA00000085"/>
    </source>
</evidence>
<evidence type="ECO:0000256" key="3">
    <source>
        <dbReference type="ARBA" id="ARBA00022553"/>
    </source>
</evidence>
<keyword evidence="3" id="KW-0597">Phosphoprotein</keyword>
<dbReference type="NCBIfam" id="TIGR00229">
    <property type="entry name" value="sensory_box"/>
    <property type="match status" value="1"/>
</dbReference>
<dbReference type="InterPro" id="IPR052162">
    <property type="entry name" value="Sensor_kinase/Photoreceptor"/>
</dbReference>
<keyword evidence="4" id="KW-0808">Transferase</keyword>
<protein>
    <recommendedName>
        <fullName evidence="2">histidine kinase</fullName>
        <ecNumber evidence="2">2.7.13.3</ecNumber>
    </recommendedName>
</protein>
<comment type="catalytic activity">
    <reaction evidence="1">
        <text>ATP + protein L-histidine = ADP + protein N-phospho-L-histidine.</text>
        <dbReference type="EC" id="2.7.13.3"/>
    </reaction>
</comment>
<evidence type="ECO:0000256" key="5">
    <source>
        <dbReference type="ARBA" id="ARBA00022777"/>
    </source>
</evidence>
<dbReference type="CDD" id="cd00130">
    <property type="entry name" value="PAS"/>
    <property type="match status" value="1"/>
</dbReference>
<reference evidence="7 8" key="1">
    <citation type="journal article" date="2021" name="Front. Microbiol.">
        <title>Comprehensive Comparative Genomics and Phenotyping of Methylobacterium Species.</title>
        <authorList>
            <person name="Alessa O."/>
            <person name="Ogura Y."/>
            <person name="Fujitani Y."/>
            <person name="Takami H."/>
            <person name="Hayashi T."/>
            <person name="Sahin N."/>
            <person name="Tani A."/>
        </authorList>
    </citation>
    <scope>NUCLEOTIDE SEQUENCE [LARGE SCALE GENOMIC DNA]</scope>
    <source>
        <strain evidence="7 8">DSM 23679</strain>
    </source>
</reference>
<feature type="domain" description="PAS" evidence="6">
    <location>
        <begin position="1"/>
        <end position="58"/>
    </location>
</feature>
<evidence type="ECO:0000313" key="8">
    <source>
        <dbReference type="Proteomes" id="UP001055117"/>
    </source>
</evidence>
<dbReference type="InterPro" id="IPR035965">
    <property type="entry name" value="PAS-like_dom_sf"/>
</dbReference>
<organism evidence="7 8">
    <name type="scientific">Methylobacterium cerastii</name>
    <dbReference type="NCBI Taxonomy" id="932741"/>
    <lineage>
        <taxon>Bacteria</taxon>
        <taxon>Pseudomonadati</taxon>
        <taxon>Pseudomonadota</taxon>
        <taxon>Alphaproteobacteria</taxon>
        <taxon>Hyphomicrobiales</taxon>
        <taxon>Methylobacteriaceae</taxon>
        <taxon>Methylobacterium</taxon>
    </lineage>
</organism>
<dbReference type="Proteomes" id="UP001055117">
    <property type="component" value="Unassembled WGS sequence"/>
</dbReference>
<dbReference type="Pfam" id="PF08447">
    <property type="entry name" value="PAS_3"/>
    <property type="match status" value="1"/>
</dbReference>
<gene>
    <name evidence="7" type="ORF">AFCDBAGC_1012</name>
</gene>
<dbReference type="InterPro" id="IPR013655">
    <property type="entry name" value="PAS_fold_3"/>
</dbReference>
<evidence type="ECO:0000313" key="7">
    <source>
        <dbReference type="EMBL" id="GJD43166.1"/>
    </source>
</evidence>
<evidence type="ECO:0000259" key="6">
    <source>
        <dbReference type="PROSITE" id="PS50112"/>
    </source>
</evidence>
<keyword evidence="8" id="KW-1185">Reference proteome</keyword>
<dbReference type="InterPro" id="IPR000014">
    <property type="entry name" value="PAS"/>
</dbReference>
<dbReference type="PROSITE" id="PS50112">
    <property type="entry name" value="PAS"/>
    <property type="match status" value="1"/>
</dbReference>
<comment type="caution">
    <text evidence="7">The sequence shown here is derived from an EMBL/GenBank/DDBJ whole genome shotgun (WGS) entry which is preliminary data.</text>
</comment>
<sequence>MIFVTDAVGKMVYLSQEWTVLTGQQLEDVSQRGWSKVIHPDDLAIVGTVVAEATVARSEFTVRYRLLSPDGRAIWVAAGAVPSFGPPERTFLGFLGSISLLAAPPPKGTASGALGRFSRPSPVAESEPRSVLELVADHLITAHALIMQDGGTCALAAVEVALHEIGRELARVSETAQDGSNLH</sequence>
<dbReference type="PANTHER" id="PTHR43304">
    <property type="entry name" value="PHYTOCHROME-LIKE PROTEIN CPH1"/>
    <property type="match status" value="1"/>
</dbReference>
<evidence type="ECO:0000256" key="4">
    <source>
        <dbReference type="ARBA" id="ARBA00022679"/>
    </source>
</evidence>
<evidence type="ECO:0000256" key="2">
    <source>
        <dbReference type="ARBA" id="ARBA00012438"/>
    </source>
</evidence>
<proteinExistence type="predicted"/>
<keyword evidence="5" id="KW-0418">Kinase</keyword>
<accession>A0ABQ4QDJ9</accession>
<dbReference type="RefSeq" id="WP_147750693.1">
    <property type="nucleotide sequence ID" value="NZ_BPQG01000008.1"/>
</dbReference>
<dbReference type="SUPFAM" id="SSF55785">
    <property type="entry name" value="PYP-like sensor domain (PAS domain)"/>
    <property type="match status" value="1"/>
</dbReference>
<dbReference type="EC" id="2.7.13.3" evidence="2"/>
<dbReference type="EMBL" id="BPQG01000008">
    <property type="protein sequence ID" value="GJD43166.1"/>
    <property type="molecule type" value="Genomic_DNA"/>
</dbReference>
<dbReference type="PANTHER" id="PTHR43304:SF1">
    <property type="entry name" value="PAC DOMAIN-CONTAINING PROTEIN"/>
    <property type="match status" value="1"/>
</dbReference>